<evidence type="ECO:0000313" key="7">
    <source>
        <dbReference type="Proteomes" id="UP000810207"/>
    </source>
</evidence>
<dbReference type="Gene3D" id="3.40.50.300">
    <property type="entry name" value="P-loop containing nucleotide triphosphate hydrolases"/>
    <property type="match status" value="1"/>
</dbReference>
<evidence type="ECO:0000313" key="6">
    <source>
        <dbReference type="EMBL" id="MBP2245789.1"/>
    </source>
</evidence>
<protein>
    <submittedName>
        <fullName evidence="6">ABC-2 type transport system ATP-binding protein</fullName>
    </submittedName>
</protein>
<gene>
    <name evidence="6" type="ORF">J2Z28_002407</name>
</gene>
<dbReference type="InterPro" id="IPR027417">
    <property type="entry name" value="P-loop_NTPase"/>
</dbReference>
<dbReference type="InterPro" id="IPR003593">
    <property type="entry name" value="AAA+_ATPase"/>
</dbReference>
<reference evidence="6 7" key="1">
    <citation type="submission" date="2021-03" db="EMBL/GenBank/DDBJ databases">
        <title>Genomic Encyclopedia of Type Strains, Phase IV (KMG-IV): sequencing the most valuable type-strain genomes for metagenomic binning, comparative biology and taxonomic classification.</title>
        <authorList>
            <person name="Goeker M."/>
        </authorList>
    </citation>
    <scope>NUCLEOTIDE SEQUENCE [LARGE SCALE GENOMIC DNA]</scope>
    <source>
        <strain evidence="6 7">DSM 21292</strain>
    </source>
</reference>
<dbReference type="Proteomes" id="UP000810207">
    <property type="component" value="Unassembled WGS sequence"/>
</dbReference>
<dbReference type="EMBL" id="JAGIKV010000007">
    <property type="protein sequence ID" value="MBP2245789.1"/>
    <property type="molecule type" value="Genomic_DNA"/>
</dbReference>
<dbReference type="PROSITE" id="PS50893">
    <property type="entry name" value="ABC_TRANSPORTER_2"/>
    <property type="match status" value="1"/>
</dbReference>
<evidence type="ECO:0000259" key="5">
    <source>
        <dbReference type="PROSITE" id="PS50893"/>
    </source>
</evidence>
<dbReference type="InterPro" id="IPR050763">
    <property type="entry name" value="ABC_transporter_ATP-binding"/>
</dbReference>
<dbReference type="Pfam" id="PF00005">
    <property type="entry name" value="ABC_tran"/>
    <property type="match status" value="1"/>
</dbReference>
<keyword evidence="3" id="KW-0547">Nucleotide-binding</keyword>
<evidence type="ECO:0000256" key="3">
    <source>
        <dbReference type="ARBA" id="ARBA00022741"/>
    </source>
</evidence>
<dbReference type="PANTHER" id="PTHR42711:SF5">
    <property type="entry name" value="ABC TRANSPORTER ATP-BINDING PROTEIN NATA"/>
    <property type="match status" value="1"/>
</dbReference>
<dbReference type="InterPro" id="IPR003439">
    <property type="entry name" value="ABC_transporter-like_ATP-bd"/>
</dbReference>
<dbReference type="GO" id="GO:0005524">
    <property type="term" value="F:ATP binding"/>
    <property type="evidence" value="ECO:0007669"/>
    <property type="project" value="UniProtKB-KW"/>
</dbReference>
<keyword evidence="2" id="KW-0813">Transport</keyword>
<accession>A0ABS4RTZ7</accession>
<dbReference type="RefSeq" id="WP_017686951.1">
    <property type="nucleotide sequence ID" value="NZ_CBCSLC010000026.1"/>
</dbReference>
<dbReference type="PANTHER" id="PTHR42711">
    <property type="entry name" value="ABC TRANSPORTER ATP-BINDING PROTEIN"/>
    <property type="match status" value="1"/>
</dbReference>
<organism evidence="6 7">
    <name type="scientific">Paenibacillus xylanexedens</name>
    <dbReference type="NCBI Taxonomy" id="528191"/>
    <lineage>
        <taxon>Bacteria</taxon>
        <taxon>Bacillati</taxon>
        <taxon>Bacillota</taxon>
        <taxon>Bacilli</taxon>
        <taxon>Bacillales</taxon>
        <taxon>Paenibacillaceae</taxon>
        <taxon>Paenibacillus</taxon>
    </lineage>
</organism>
<feature type="domain" description="ABC transporter" evidence="5">
    <location>
        <begin position="4"/>
        <end position="237"/>
    </location>
</feature>
<keyword evidence="7" id="KW-1185">Reference proteome</keyword>
<comment type="caution">
    <text evidence="6">The sequence shown here is derived from an EMBL/GenBank/DDBJ whole genome shotgun (WGS) entry which is preliminary data.</text>
</comment>
<dbReference type="CDD" id="cd03230">
    <property type="entry name" value="ABC_DR_subfamily_A"/>
    <property type="match status" value="1"/>
</dbReference>
<dbReference type="SUPFAM" id="SSF52540">
    <property type="entry name" value="P-loop containing nucleoside triphosphate hydrolases"/>
    <property type="match status" value="1"/>
</dbReference>
<sequence length="326" mass="36552">MRVLSAENVTKSYGKHLALDNMSFELRKGEIHTILGTNGSGKTTFIKVLATLLTKDSGIVNIGGYDLDTDANIIRRLIGYVGQDTERSAYARLTVRENLIFFGRLTGLSKQEISNQIDKLSTYLDFSEHLNKQFMQLSGGQKQTVVIMRALLHDPEVIYLDEPTKGLDPVISRRVREFIKSYVRDEGKSIILTSHILTEVEDMTDRVSLMRKGTLLKTGTIAELKSNLGAVEFIDIPRADLPPSIQERITALPEVTSTIIREEEDTVSFGITNLYDGMGAVISELKEGNIHTTIQHRQLTLEDLFVQLYVKSDENLEYTLAGGREQ</sequence>
<keyword evidence="4 6" id="KW-0067">ATP-binding</keyword>
<comment type="similarity">
    <text evidence="1">Belongs to the ABC transporter superfamily.</text>
</comment>
<evidence type="ECO:0000256" key="2">
    <source>
        <dbReference type="ARBA" id="ARBA00022448"/>
    </source>
</evidence>
<proteinExistence type="inferred from homology"/>
<dbReference type="SMART" id="SM00382">
    <property type="entry name" value="AAA"/>
    <property type="match status" value="1"/>
</dbReference>
<evidence type="ECO:0000256" key="4">
    <source>
        <dbReference type="ARBA" id="ARBA00022840"/>
    </source>
</evidence>
<evidence type="ECO:0000256" key="1">
    <source>
        <dbReference type="ARBA" id="ARBA00005417"/>
    </source>
</evidence>
<name>A0ABS4RTZ7_PAEXY</name>